<feature type="domain" description="Trehalase-like N-terminal" evidence="3">
    <location>
        <begin position="45"/>
        <end position="169"/>
    </location>
</feature>
<evidence type="ECO:0000259" key="3">
    <source>
        <dbReference type="Pfam" id="PF19291"/>
    </source>
</evidence>
<organism evidence="4 5">
    <name type="scientific">Ancylobacter dichloromethanicus</name>
    <dbReference type="NCBI Taxonomy" id="518825"/>
    <lineage>
        <taxon>Bacteria</taxon>
        <taxon>Pseudomonadati</taxon>
        <taxon>Pseudomonadota</taxon>
        <taxon>Alphaproteobacteria</taxon>
        <taxon>Hyphomicrobiales</taxon>
        <taxon>Xanthobacteraceae</taxon>
        <taxon>Ancylobacter</taxon>
    </lineage>
</organism>
<dbReference type="GO" id="GO:0005975">
    <property type="term" value="P:carbohydrate metabolic process"/>
    <property type="evidence" value="ECO:0007669"/>
    <property type="project" value="InterPro"/>
</dbReference>
<dbReference type="EMBL" id="BSFJ01000033">
    <property type="protein sequence ID" value="GLK73779.1"/>
    <property type="molecule type" value="Genomic_DNA"/>
</dbReference>
<dbReference type="RefSeq" id="WP_271188712.1">
    <property type="nucleotide sequence ID" value="NZ_BSFJ01000033.1"/>
</dbReference>
<feature type="domain" description="GH15-like" evidence="2">
    <location>
        <begin position="255"/>
        <end position="617"/>
    </location>
</feature>
<dbReference type="GO" id="GO:0004553">
    <property type="term" value="F:hydrolase activity, hydrolyzing O-glycosyl compounds"/>
    <property type="evidence" value="ECO:0007669"/>
    <property type="project" value="TreeGrafter"/>
</dbReference>
<evidence type="ECO:0000256" key="1">
    <source>
        <dbReference type="SAM" id="MobiDB-lite"/>
    </source>
</evidence>
<dbReference type="Proteomes" id="UP001143370">
    <property type="component" value="Unassembled WGS sequence"/>
</dbReference>
<evidence type="ECO:0000259" key="2">
    <source>
        <dbReference type="Pfam" id="PF00723"/>
    </source>
</evidence>
<proteinExistence type="predicted"/>
<reference evidence="4" key="1">
    <citation type="journal article" date="2014" name="Int. J. Syst. Evol. Microbiol.">
        <title>Complete genome sequence of Corynebacterium casei LMG S-19264T (=DSM 44701T), isolated from a smear-ripened cheese.</title>
        <authorList>
            <consortium name="US DOE Joint Genome Institute (JGI-PGF)"/>
            <person name="Walter F."/>
            <person name="Albersmeier A."/>
            <person name="Kalinowski J."/>
            <person name="Ruckert C."/>
        </authorList>
    </citation>
    <scope>NUCLEOTIDE SEQUENCE</scope>
    <source>
        <strain evidence="4">VKM B-2484</strain>
    </source>
</reference>
<comment type="caution">
    <text evidence="4">The sequence shown here is derived from an EMBL/GenBank/DDBJ whole genome shotgun (WGS) entry which is preliminary data.</text>
</comment>
<dbReference type="Pfam" id="PF00723">
    <property type="entry name" value="Glyco_hydro_15"/>
    <property type="match status" value="1"/>
</dbReference>
<dbReference type="InterPro" id="IPR011613">
    <property type="entry name" value="GH15-like"/>
</dbReference>
<dbReference type="InterPro" id="IPR008928">
    <property type="entry name" value="6-hairpin_glycosidase_sf"/>
</dbReference>
<dbReference type="InterPro" id="IPR045582">
    <property type="entry name" value="Trehalase-like_N"/>
</dbReference>
<dbReference type="AlphaFoldDB" id="A0A9W6N0G8"/>
<feature type="region of interest" description="Disordered" evidence="1">
    <location>
        <begin position="1"/>
        <end position="38"/>
    </location>
</feature>
<evidence type="ECO:0000313" key="5">
    <source>
        <dbReference type="Proteomes" id="UP001143370"/>
    </source>
</evidence>
<feature type="compositionally biased region" description="Basic and acidic residues" evidence="1">
    <location>
        <begin position="13"/>
        <end position="23"/>
    </location>
</feature>
<protein>
    <submittedName>
        <fullName evidence="4">Glucoamylase</fullName>
    </submittedName>
</protein>
<name>A0A9W6N0G8_9HYPH</name>
<keyword evidence="5" id="KW-1185">Reference proteome</keyword>
<evidence type="ECO:0000313" key="4">
    <source>
        <dbReference type="EMBL" id="GLK73779.1"/>
    </source>
</evidence>
<dbReference type="PANTHER" id="PTHR31616">
    <property type="entry name" value="TREHALASE"/>
    <property type="match status" value="1"/>
</dbReference>
<gene>
    <name evidence="4" type="ORF">GCM10017643_38970</name>
</gene>
<sequence>MHIQPNKAATTKVSEDEPAKVREPSAVPAVGGHQGHEQSLNLGTVGNCTIAALIDRSARMVWCCYPRVDSDTIFDDLINRSDGRDGSFAVELQHQVQCKQTYRRNTAILSTRLTDRNGGEVEIIDFAPRFKANERLVRPPVLVRRLVPLSGSPRITLRVRPHAAFANESFASTVGSNHVSYHRNGLSFRITSESSVSYLAEEIPFVLTEPVDLILGADHYLSESVEEQAREFLEKTEEYWLDWSRYLSIPFEWQDVVIRAAITLKLCSFEETGAIIAALTTSIPEAPDTVRNWDYRYCWLRDAYFVVNALNQLGTTKTMEEFIAFITNVAALENDRQLSPVYGIVPGHRLIERELPHLTGYRGTKPVRIGNGADRQVQNDVYGSAVLAATQMFFDERLPKQGDQALFRRLERLGEVAANVAFNADASLWELRGSSGVNTYTSAMCWAACDRLSAIASQLGLHDRTEYWSAKAKPIRERVLHEGWNSKTGTFVATLKGNGLDASLLLLHEIGLVSADDKRFIATVESVGAALKRGHHLMRYTKPDDFGWPKTAFTVCTFWYVDALVAIGRRDEARTIFEAVLACRNHVGLLSEDVDPDTGELWGNFPQSYSMVGLINSAMKLSKPWNTALLRIRD</sequence>
<dbReference type="SUPFAM" id="SSF48208">
    <property type="entry name" value="Six-hairpin glycosidases"/>
    <property type="match status" value="1"/>
</dbReference>
<accession>A0A9W6N0G8</accession>
<dbReference type="Pfam" id="PF19291">
    <property type="entry name" value="TREH_N"/>
    <property type="match status" value="1"/>
</dbReference>
<dbReference type="PANTHER" id="PTHR31616:SF0">
    <property type="entry name" value="GLUCAN 1,4-ALPHA-GLUCOSIDASE"/>
    <property type="match status" value="1"/>
</dbReference>
<dbReference type="Gene3D" id="1.50.10.10">
    <property type="match status" value="1"/>
</dbReference>
<dbReference type="InterPro" id="IPR012341">
    <property type="entry name" value="6hp_glycosidase-like_sf"/>
</dbReference>
<reference evidence="4" key="2">
    <citation type="submission" date="2023-01" db="EMBL/GenBank/DDBJ databases">
        <authorList>
            <person name="Sun Q."/>
            <person name="Evtushenko L."/>
        </authorList>
    </citation>
    <scope>NUCLEOTIDE SEQUENCE</scope>
    <source>
        <strain evidence="4">VKM B-2484</strain>
    </source>
</reference>